<evidence type="ECO:0000313" key="2">
    <source>
        <dbReference type="EMBL" id="MBB4745063.1"/>
    </source>
</evidence>
<dbReference type="RefSeq" id="WP_185045331.1">
    <property type="nucleotide sequence ID" value="NZ_BAABFG010000005.1"/>
</dbReference>
<dbReference type="AlphaFoldDB" id="A0A7W7H6U3"/>
<protein>
    <recommendedName>
        <fullName evidence="1">SHOCT domain-containing protein</fullName>
    </recommendedName>
</protein>
<name>A0A7W7H6U3_9ACTN</name>
<dbReference type="EMBL" id="JACHNB010000001">
    <property type="protein sequence ID" value="MBB4745063.1"/>
    <property type="molecule type" value="Genomic_DNA"/>
</dbReference>
<sequence length="49" mass="5194">MMAPAAAPVSAPAAVDPMEQLRRLGELREAGVVTDDEFAAKKSEILARL</sequence>
<evidence type="ECO:0000259" key="1">
    <source>
        <dbReference type="Pfam" id="PF09851"/>
    </source>
</evidence>
<dbReference type="Proteomes" id="UP000546162">
    <property type="component" value="Unassembled WGS sequence"/>
</dbReference>
<feature type="domain" description="SHOCT" evidence="1">
    <location>
        <begin position="19"/>
        <end position="46"/>
    </location>
</feature>
<accession>A0A7W7H6U3</accession>
<comment type="caution">
    <text evidence="2">The sequence shown here is derived from an EMBL/GenBank/DDBJ whole genome shotgun (WGS) entry which is preliminary data.</text>
</comment>
<proteinExistence type="predicted"/>
<reference evidence="2 3" key="1">
    <citation type="submission" date="2020-08" db="EMBL/GenBank/DDBJ databases">
        <title>Sequencing the genomes of 1000 actinobacteria strains.</title>
        <authorList>
            <person name="Klenk H.-P."/>
        </authorList>
    </citation>
    <scope>NUCLEOTIDE SEQUENCE [LARGE SCALE GENOMIC DNA]</scope>
    <source>
        <strain evidence="2 3">DSM 45809</strain>
    </source>
</reference>
<dbReference type="Pfam" id="PF09851">
    <property type="entry name" value="SHOCT"/>
    <property type="match status" value="1"/>
</dbReference>
<evidence type="ECO:0000313" key="3">
    <source>
        <dbReference type="Proteomes" id="UP000546162"/>
    </source>
</evidence>
<keyword evidence="3" id="KW-1185">Reference proteome</keyword>
<gene>
    <name evidence="2" type="ORF">BJY16_008522</name>
</gene>
<organism evidence="2 3">
    <name type="scientific">Actinoplanes octamycinicus</name>
    <dbReference type="NCBI Taxonomy" id="135948"/>
    <lineage>
        <taxon>Bacteria</taxon>
        <taxon>Bacillati</taxon>
        <taxon>Actinomycetota</taxon>
        <taxon>Actinomycetes</taxon>
        <taxon>Micromonosporales</taxon>
        <taxon>Micromonosporaceae</taxon>
        <taxon>Actinoplanes</taxon>
    </lineage>
</organism>
<dbReference type="InterPro" id="IPR018649">
    <property type="entry name" value="SHOCT"/>
</dbReference>